<accession>D7KQ05</accession>
<feature type="compositionally biased region" description="Low complexity" evidence="1">
    <location>
        <begin position="520"/>
        <end position="534"/>
    </location>
</feature>
<reference evidence="3" key="1">
    <citation type="journal article" date="2011" name="Nat. Genet.">
        <title>The Arabidopsis lyrata genome sequence and the basis of rapid genome size change.</title>
        <authorList>
            <person name="Hu T.T."/>
            <person name="Pattyn P."/>
            <person name="Bakker E.G."/>
            <person name="Cao J."/>
            <person name="Cheng J.-F."/>
            <person name="Clark R.M."/>
            <person name="Fahlgren N."/>
            <person name="Fawcett J.A."/>
            <person name="Grimwood J."/>
            <person name="Gundlach H."/>
            <person name="Haberer G."/>
            <person name="Hollister J.D."/>
            <person name="Ossowski S."/>
            <person name="Ottilar R.P."/>
            <person name="Salamov A.A."/>
            <person name="Schneeberger K."/>
            <person name="Spannagl M."/>
            <person name="Wang X."/>
            <person name="Yang L."/>
            <person name="Nasrallah M.E."/>
            <person name="Bergelson J."/>
            <person name="Carrington J.C."/>
            <person name="Gaut B.S."/>
            <person name="Schmutz J."/>
            <person name="Mayer K.F.X."/>
            <person name="Van de Peer Y."/>
            <person name="Grigoriev I.V."/>
            <person name="Nordborg M."/>
            <person name="Weigel D."/>
            <person name="Guo Y.-L."/>
        </authorList>
    </citation>
    <scope>NUCLEOTIDE SEQUENCE [LARGE SCALE GENOMIC DNA]</scope>
    <source>
        <strain evidence="3">cv. MN47</strain>
    </source>
</reference>
<feature type="compositionally biased region" description="Basic and acidic residues" evidence="1">
    <location>
        <begin position="1"/>
        <end position="17"/>
    </location>
</feature>
<name>D7KQ05_ARALL</name>
<feature type="region of interest" description="Disordered" evidence="1">
    <location>
        <begin position="518"/>
        <end position="552"/>
    </location>
</feature>
<proteinExistence type="predicted"/>
<protein>
    <submittedName>
        <fullName evidence="2">Predicted protein</fullName>
    </submittedName>
</protein>
<evidence type="ECO:0000256" key="1">
    <source>
        <dbReference type="SAM" id="MobiDB-lite"/>
    </source>
</evidence>
<dbReference type="Proteomes" id="UP000008694">
    <property type="component" value="Unassembled WGS sequence"/>
</dbReference>
<sequence length="642" mass="71377">MTIPHELDLATSHDRGNNDGSSDDSVIPSEHVRRMLEGSELESFMATSPSVTSVESIPTREMEGSDSSAETDPSEDLDENFGNVPIIDFVALSDDSDGDSSEESKEQMVTGFLFGDSEIDEPMWEGPDRVLYEFNSDDSCSMSLGTDFCVSDAPSEGNASRDSDCVMFMPPEYGIPRQALAYNMVSLDVEFSTLSSSPTLNFVEISSDSELSDADELGNGVPFSNCVKSEMSRMSILPRRFASRTWYDGYDRATSEMFHMSSEDEGVDEEVDEEVPDLTFECETLPNTLPPVEEPGVLFPLDESIREPVTLGCSSMATMIENMIFVGTLGTEPIRPPEGMPIWNERIRRSPDGTVVTEMEREDGRRSEPYSVTPFCSLAAKMVITRELVLMLVTIILMLARSVQRTLVRQAQARVRPRRRRKTLVLTRTTLNLQIVGFQREEKYGDEMRKSIVMCECTWKYKREILCCDISSRHTRLRGGRPWRFSSSAGPSNNLYGNNDGSSDDSVIPSDYVRRMLEGSQSESSMAMSPSVTSIESIPTREMEGSDSSVETDLREDLDEFEDDDVETSAESDEVVPLVSLGGSFKNVLITDFVVLSDDSDGDSSEESKEQMATGFLFGDSEIDEPMWDGADGVLYEFNSDD</sequence>
<dbReference type="Gramene" id="Al_scaffold_0001_5107">
    <property type="protein sequence ID" value="Al_scaffold_0001_5107"/>
    <property type="gene ID" value="Al_scaffold_0001_5107"/>
</dbReference>
<organism evidence="3">
    <name type="scientific">Arabidopsis lyrata subsp. lyrata</name>
    <name type="common">Lyre-leaved rock-cress</name>
    <dbReference type="NCBI Taxonomy" id="81972"/>
    <lineage>
        <taxon>Eukaryota</taxon>
        <taxon>Viridiplantae</taxon>
        <taxon>Streptophyta</taxon>
        <taxon>Embryophyta</taxon>
        <taxon>Tracheophyta</taxon>
        <taxon>Spermatophyta</taxon>
        <taxon>Magnoliopsida</taxon>
        <taxon>eudicotyledons</taxon>
        <taxon>Gunneridae</taxon>
        <taxon>Pentapetalae</taxon>
        <taxon>rosids</taxon>
        <taxon>malvids</taxon>
        <taxon>Brassicales</taxon>
        <taxon>Brassicaceae</taxon>
        <taxon>Camelineae</taxon>
        <taxon>Arabidopsis</taxon>
    </lineage>
</organism>
<feature type="compositionally biased region" description="Polar residues" evidence="1">
    <location>
        <begin position="45"/>
        <end position="56"/>
    </location>
</feature>
<gene>
    <name evidence="2" type="ORF">ARALYDRAFT_682784</name>
</gene>
<feature type="region of interest" description="Disordered" evidence="1">
    <location>
        <begin position="598"/>
        <end position="625"/>
    </location>
</feature>
<keyword evidence="3" id="KW-1185">Reference proteome</keyword>
<dbReference type="AlphaFoldDB" id="D7KQ05"/>
<dbReference type="EMBL" id="GL348713">
    <property type="protein sequence ID" value="EFH70871.1"/>
    <property type="molecule type" value="Genomic_DNA"/>
</dbReference>
<evidence type="ECO:0000313" key="2">
    <source>
        <dbReference type="EMBL" id="EFH70871.1"/>
    </source>
</evidence>
<dbReference type="HOGENOM" id="CLU_426646_0_0_1"/>
<feature type="region of interest" description="Disordered" evidence="1">
    <location>
        <begin position="1"/>
        <end position="80"/>
    </location>
</feature>
<evidence type="ECO:0000313" key="3">
    <source>
        <dbReference type="Proteomes" id="UP000008694"/>
    </source>
</evidence>